<proteinExistence type="predicted"/>
<dbReference type="Proteomes" id="UP000199150">
    <property type="component" value="Unassembled WGS sequence"/>
</dbReference>
<dbReference type="AlphaFoldDB" id="A0A1G4SQ57"/>
<accession>A0A1G4SQ57</accession>
<name>A0A1G4SQ57_9CAUL</name>
<gene>
    <name evidence="1" type="ORF">SAMN02927928_2806</name>
</gene>
<keyword evidence="2" id="KW-1185">Reference proteome</keyword>
<reference evidence="2" key="1">
    <citation type="submission" date="2016-10" db="EMBL/GenBank/DDBJ databases">
        <authorList>
            <person name="Varghese N."/>
            <person name="Submissions S."/>
        </authorList>
    </citation>
    <scope>NUCLEOTIDE SEQUENCE [LARGE SCALE GENOMIC DNA]</scope>
    <source>
        <strain evidence="2">CGMCC 1.3431</strain>
    </source>
</reference>
<dbReference type="OrthoDB" id="7173813at2"/>
<organism evidence="1 2">
    <name type="scientific">Asticcacaulis taihuensis</name>
    <dbReference type="NCBI Taxonomy" id="260084"/>
    <lineage>
        <taxon>Bacteria</taxon>
        <taxon>Pseudomonadati</taxon>
        <taxon>Pseudomonadota</taxon>
        <taxon>Alphaproteobacteria</taxon>
        <taxon>Caulobacterales</taxon>
        <taxon>Caulobacteraceae</taxon>
        <taxon>Asticcacaulis</taxon>
    </lineage>
</organism>
<evidence type="ECO:0000313" key="2">
    <source>
        <dbReference type="Proteomes" id="UP000199150"/>
    </source>
</evidence>
<sequence length="86" mass="9582">MTVQVDIADRLYDYTDEEKAAEAIAEFQVLAGLDDQAILSLWENENDPRRHELERMIYGAVDANGSAKRAEENIPDGISLAISETV</sequence>
<protein>
    <submittedName>
        <fullName evidence="1">Uncharacterized protein</fullName>
    </submittedName>
</protein>
<evidence type="ECO:0000313" key="1">
    <source>
        <dbReference type="EMBL" id="SCW71141.1"/>
    </source>
</evidence>
<dbReference type="RefSeq" id="WP_090649198.1">
    <property type="nucleotide sequence ID" value="NZ_CBCRYE010000003.1"/>
</dbReference>
<dbReference type="EMBL" id="FMTS01000005">
    <property type="protein sequence ID" value="SCW71141.1"/>
    <property type="molecule type" value="Genomic_DNA"/>
</dbReference>